<dbReference type="Proteomes" id="UP000193200">
    <property type="component" value="Unassembled WGS sequence"/>
</dbReference>
<feature type="transmembrane region" description="Helical" evidence="1">
    <location>
        <begin position="191"/>
        <end position="208"/>
    </location>
</feature>
<keyword evidence="1" id="KW-0812">Transmembrane</keyword>
<gene>
    <name evidence="3" type="ORF">OCH7691_03648</name>
</gene>
<keyword evidence="4" id="KW-1185">Reference proteome</keyword>
<keyword evidence="1" id="KW-1133">Transmembrane helix</keyword>
<protein>
    <recommendedName>
        <fullName evidence="5">PEP-CTERM protein-sorting domain-containing protein</fullName>
    </recommendedName>
</protein>
<dbReference type="InParanoid" id="A0A1Y5TY83"/>
<sequence length="218" mass="23253">MSRSVVLIAILAGFAAGLLVAAPPAEATVMTDFRNDRNQKVQSLSLADLTITATRFGSAEEVNQSKSYGLGVKDNVLDDKTGKNGSERSEFLLFSFSVPVTLGSWVFSDIKKDEESFSVFVDGVEKDLFALFGSDRFRSIGDCGKKECEVDLSALGTGSVFTFSDGTGSTKKDSFAIAAISYQMNAAVPEPALGGLFGFAALILVLALRQRRPDPGRV</sequence>
<evidence type="ECO:0000313" key="3">
    <source>
        <dbReference type="EMBL" id="SLN73726.1"/>
    </source>
</evidence>
<reference evidence="3 4" key="1">
    <citation type="submission" date="2017-03" db="EMBL/GenBank/DDBJ databases">
        <authorList>
            <person name="Afonso C.L."/>
            <person name="Miller P.J."/>
            <person name="Scott M.A."/>
            <person name="Spackman E."/>
            <person name="Goraichik I."/>
            <person name="Dimitrov K.M."/>
            <person name="Suarez D.L."/>
            <person name="Swayne D.E."/>
        </authorList>
    </citation>
    <scope>NUCLEOTIDE SEQUENCE [LARGE SCALE GENOMIC DNA]</scope>
    <source>
        <strain evidence="3 4">CECT 7691</strain>
    </source>
</reference>
<evidence type="ECO:0008006" key="5">
    <source>
        <dbReference type="Google" id="ProtNLM"/>
    </source>
</evidence>
<accession>A0A1Y5TY83</accession>
<feature type="chain" id="PRO_5012802858" description="PEP-CTERM protein-sorting domain-containing protein" evidence="2">
    <location>
        <begin position="28"/>
        <end position="218"/>
    </location>
</feature>
<feature type="signal peptide" evidence="2">
    <location>
        <begin position="1"/>
        <end position="27"/>
    </location>
</feature>
<organism evidence="3 4">
    <name type="scientific">Oceanibacterium hippocampi</name>
    <dbReference type="NCBI Taxonomy" id="745714"/>
    <lineage>
        <taxon>Bacteria</taxon>
        <taxon>Pseudomonadati</taxon>
        <taxon>Pseudomonadota</taxon>
        <taxon>Alphaproteobacteria</taxon>
        <taxon>Sneathiellales</taxon>
        <taxon>Sneathiellaceae</taxon>
        <taxon>Oceanibacterium</taxon>
    </lineage>
</organism>
<keyword evidence="1" id="KW-0472">Membrane</keyword>
<keyword evidence="2" id="KW-0732">Signal</keyword>
<dbReference type="EMBL" id="FWFR01000003">
    <property type="protein sequence ID" value="SLN73726.1"/>
    <property type="molecule type" value="Genomic_DNA"/>
</dbReference>
<proteinExistence type="predicted"/>
<evidence type="ECO:0000313" key="4">
    <source>
        <dbReference type="Proteomes" id="UP000193200"/>
    </source>
</evidence>
<evidence type="ECO:0000256" key="1">
    <source>
        <dbReference type="SAM" id="Phobius"/>
    </source>
</evidence>
<dbReference type="AlphaFoldDB" id="A0A1Y5TY83"/>
<name>A0A1Y5TY83_9PROT</name>
<dbReference type="RefSeq" id="WP_085884973.1">
    <property type="nucleotide sequence ID" value="NZ_FWFR01000003.1"/>
</dbReference>
<evidence type="ECO:0000256" key="2">
    <source>
        <dbReference type="SAM" id="SignalP"/>
    </source>
</evidence>